<accession>A0A0E9SWA4</accession>
<reference evidence="1" key="1">
    <citation type="submission" date="2014-11" db="EMBL/GenBank/DDBJ databases">
        <authorList>
            <person name="Amaro Gonzalez C."/>
        </authorList>
    </citation>
    <scope>NUCLEOTIDE SEQUENCE</scope>
</reference>
<reference evidence="1" key="2">
    <citation type="journal article" date="2015" name="Fish Shellfish Immunol.">
        <title>Early steps in the European eel (Anguilla anguilla)-Vibrio vulnificus interaction in the gills: Role of the RtxA13 toxin.</title>
        <authorList>
            <person name="Callol A."/>
            <person name="Pajuelo D."/>
            <person name="Ebbesson L."/>
            <person name="Teles M."/>
            <person name="MacKenzie S."/>
            <person name="Amaro C."/>
        </authorList>
    </citation>
    <scope>NUCLEOTIDE SEQUENCE</scope>
</reference>
<sequence length="22" mass="2513">MLANNCSATQLLFFIFIVLQII</sequence>
<name>A0A0E9SWA4_ANGAN</name>
<organism evidence="1">
    <name type="scientific">Anguilla anguilla</name>
    <name type="common">European freshwater eel</name>
    <name type="synonym">Muraena anguilla</name>
    <dbReference type="NCBI Taxonomy" id="7936"/>
    <lineage>
        <taxon>Eukaryota</taxon>
        <taxon>Metazoa</taxon>
        <taxon>Chordata</taxon>
        <taxon>Craniata</taxon>
        <taxon>Vertebrata</taxon>
        <taxon>Euteleostomi</taxon>
        <taxon>Actinopterygii</taxon>
        <taxon>Neopterygii</taxon>
        <taxon>Teleostei</taxon>
        <taxon>Anguilliformes</taxon>
        <taxon>Anguillidae</taxon>
        <taxon>Anguilla</taxon>
    </lineage>
</organism>
<protein>
    <submittedName>
        <fullName evidence="1">Uncharacterized protein</fullName>
    </submittedName>
</protein>
<proteinExistence type="predicted"/>
<dbReference type="EMBL" id="GBXM01063040">
    <property type="protein sequence ID" value="JAH45537.1"/>
    <property type="molecule type" value="Transcribed_RNA"/>
</dbReference>
<evidence type="ECO:0000313" key="1">
    <source>
        <dbReference type="EMBL" id="JAH45537.1"/>
    </source>
</evidence>
<dbReference type="AlphaFoldDB" id="A0A0E9SWA4"/>